<reference evidence="1 2" key="1">
    <citation type="submission" date="2014-04" db="EMBL/GenBank/DDBJ databases">
        <authorList>
            <consortium name="DOE Joint Genome Institute"/>
            <person name="Kuo A."/>
            <person name="Kohler A."/>
            <person name="Costa M.D."/>
            <person name="Nagy L.G."/>
            <person name="Floudas D."/>
            <person name="Copeland A."/>
            <person name="Barry K.W."/>
            <person name="Cichocki N."/>
            <person name="Veneault-Fourrey C."/>
            <person name="LaButti K."/>
            <person name="Lindquist E.A."/>
            <person name="Lipzen A."/>
            <person name="Lundell T."/>
            <person name="Morin E."/>
            <person name="Murat C."/>
            <person name="Sun H."/>
            <person name="Tunlid A."/>
            <person name="Henrissat B."/>
            <person name="Grigoriev I.V."/>
            <person name="Hibbett D.S."/>
            <person name="Martin F."/>
            <person name="Nordberg H.P."/>
            <person name="Cantor M.N."/>
            <person name="Hua S.X."/>
        </authorList>
    </citation>
    <scope>NUCLEOTIDE SEQUENCE [LARGE SCALE GENOMIC DNA]</scope>
    <source>
        <strain evidence="1 2">Marx 270</strain>
    </source>
</reference>
<keyword evidence="2" id="KW-1185">Reference proteome</keyword>
<dbReference type="InParanoid" id="A0A0C3JSF2"/>
<dbReference type="HOGENOM" id="CLU_179723_0_0_1"/>
<dbReference type="AlphaFoldDB" id="A0A0C3JSF2"/>
<dbReference type="InterPro" id="IPR004242">
    <property type="entry name" value="Transposase_21"/>
</dbReference>
<reference evidence="2" key="2">
    <citation type="submission" date="2015-01" db="EMBL/GenBank/DDBJ databases">
        <title>Evolutionary Origins and Diversification of the Mycorrhizal Mutualists.</title>
        <authorList>
            <consortium name="DOE Joint Genome Institute"/>
            <consortium name="Mycorrhizal Genomics Consortium"/>
            <person name="Kohler A."/>
            <person name="Kuo A."/>
            <person name="Nagy L.G."/>
            <person name="Floudas D."/>
            <person name="Copeland A."/>
            <person name="Barry K.W."/>
            <person name="Cichocki N."/>
            <person name="Veneault-Fourrey C."/>
            <person name="LaButti K."/>
            <person name="Lindquist E.A."/>
            <person name="Lipzen A."/>
            <person name="Lundell T."/>
            <person name="Morin E."/>
            <person name="Murat C."/>
            <person name="Riley R."/>
            <person name="Ohm R."/>
            <person name="Sun H."/>
            <person name="Tunlid A."/>
            <person name="Henrissat B."/>
            <person name="Grigoriev I.V."/>
            <person name="Hibbett D.S."/>
            <person name="Martin F."/>
        </authorList>
    </citation>
    <scope>NUCLEOTIDE SEQUENCE [LARGE SCALE GENOMIC DNA]</scope>
    <source>
        <strain evidence="2">Marx 270</strain>
    </source>
</reference>
<accession>A0A0C3JSF2</accession>
<dbReference type="OrthoDB" id="3253623at2759"/>
<feature type="non-terminal residue" evidence="1">
    <location>
        <position position="91"/>
    </location>
</feature>
<gene>
    <name evidence="1" type="ORF">M404DRAFT_101716</name>
</gene>
<evidence type="ECO:0000313" key="2">
    <source>
        <dbReference type="Proteomes" id="UP000054217"/>
    </source>
</evidence>
<organism evidence="1 2">
    <name type="scientific">Pisolithus tinctorius Marx 270</name>
    <dbReference type="NCBI Taxonomy" id="870435"/>
    <lineage>
        <taxon>Eukaryota</taxon>
        <taxon>Fungi</taxon>
        <taxon>Dikarya</taxon>
        <taxon>Basidiomycota</taxon>
        <taxon>Agaricomycotina</taxon>
        <taxon>Agaricomycetes</taxon>
        <taxon>Agaricomycetidae</taxon>
        <taxon>Boletales</taxon>
        <taxon>Sclerodermatineae</taxon>
        <taxon>Pisolithaceae</taxon>
        <taxon>Pisolithus</taxon>
    </lineage>
</organism>
<feature type="non-terminal residue" evidence="1">
    <location>
        <position position="1"/>
    </location>
</feature>
<proteinExistence type="predicted"/>
<dbReference type="EMBL" id="KN831948">
    <property type="protein sequence ID" value="KIO12088.1"/>
    <property type="molecule type" value="Genomic_DNA"/>
</dbReference>
<dbReference type="Pfam" id="PF02992">
    <property type="entry name" value="Transposase_21"/>
    <property type="match status" value="1"/>
</dbReference>
<name>A0A0C3JSF2_PISTI</name>
<sequence>DSTFIQDLKAYDRKPFLHKNGDDLCLVFSLAVDGFNPFGMKIAKGTSSVTGIYMACLNLPPDICYDMDKMYLVGVIPGPKKPSLEQINNFL</sequence>
<dbReference type="Proteomes" id="UP000054217">
    <property type="component" value="Unassembled WGS sequence"/>
</dbReference>
<protein>
    <submittedName>
        <fullName evidence="1">Uncharacterized protein</fullName>
    </submittedName>
</protein>
<evidence type="ECO:0000313" key="1">
    <source>
        <dbReference type="EMBL" id="KIO12088.1"/>
    </source>
</evidence>